<dbReference type="AlphaFoldDB" id="A0A7X4GIU1"/>
<gene>
    <name evidence="2" type="ORF">GR702_16900</name>
</gene>
<dbReference type="Pfam" id="PF13577">
    <property type="entry name" value="SnoaL_4"/>
    <property type="match status" value="2"/>
</dbReference>
<dbReference type="RefSeq" id="WP_160986953.1">
    <property type="nucleotide sequence ID" value="NZ_WVTD01000015.1"/>
</dbReference>
<dbReference type="CDD" id="cd00531">
    <property type="entry name" value="NTF2_like"/>
    <property type="match status" value="1"/>
</dbReference>
<organism evidence="2 3">
    <name type="scientific">Novosphingobium silvae</name>
    <dbReference type="NCBI Taxonomy" id="2692619"/>
    <lineage>
        <taxon>Bacteria</taxon>
        <taxon>Pseudomonadati</taxon>
        <taxon>Pseudomonadota</taxon>
        <taxon>Alphaproteobacteria</taxon>
        <taxon>Sphingomonadales</taxon>
        <taxon>Sphingomonadaceae</taxon>
        <taxon>Novosphingobium</taxon>
    </lineage>
</organism>
<evidence type="ECO:0000259" key="1">
    <source>
        <dbReference type="Pfam" id="PF13577"/>
    </source>
</evidence>
<dbReference type="Proteomes" id="UP000465810">
    <property type="component" value="Unassembled WGS sequence"/>
</dbReference>
<sequence>MNIGQVADRQAIANVLAQHSRGVDRADAGLLADCYHPDGTVDYRFYAGPAPEFATILAGAQKAGPVTLHRTAQMWIETDGDHAASESYVMAYASSAGAGEGGGSTQHLICGRYLDRHERRGGRWRMSHRTYVLDTSVNWAAGPGVHDALPSLGPLDFHMPVGSHGAVDAGIALLAQARAKNAKRGSRTMTHDDRMIDAVISRQQIADLTMAYCRGVDRADAELLASVFHEGAAVVSGAFNGDGKGFAREICALVETSYEQTFHSIANQWIEVEGDGAVGETYVIAVSTSRGEEKTDTLTGGRYVDRFERREGKWGIAERTFVLDWLRSEPSTRDMTGGMYAALDLHGQRGKADPVYSLAHG</sequence>
<proteinExistence type="predicted"/>
<evidence type="ECO:0000313" key="3">
    <source>
        <dbReference type="Proteomes" id="UP000465810"/>
    </source>
</evidence>
<keyword evidence="3" id="KW-1185">Reference proteome</keyword>
<dbReference type="SUPFAM" id="SSF54427">
    <property type="entry name" value="NTF2-like"/>
    <property type="match status" value="2"/>
</dbReference>
<accession>A0A7X4GIU1</accession>
<dbReference type="EMBL" id="WVTD01000015">
    <property type="protein sequence ID" value="MYL99450.1"/>
    <property type="molecule type" value="Genomic_DNA"/>
</dbReference>
<protein>
    <submittedName>
        <fullName evidence="2">Nuclear transport factor 2 family protein</fullName>
    </submittedName>
</protein>
<feature type="domain" description="SnoaL-like" evidence="1">
    <location>
        <begin position="6"/>
        <end position="130"/>
    </location>
</feature>
<dbReference type="InterPro" id="IPR032710">
    <property type="entry name" value="NTF2-like_dom_sf"/>
</dbReference>
<comment type="caution">
    <text evidence="2">The sequence shown here is derived from an EMBL/GenBank/DDBJ whole genome shotgun (WGS) entry which is preliminary data.</text>
</comment>
<dbReference type="Gene3D" id="3.10.450.50">
    <property type="match status" value="2"/>
</dbReference>
<reference evidence="2 3" key="1">
    <citation type="submission" date="2019-12" db="EMBL/GenBank/DDBJ databases">
        <authorList>
            <person name="Feng G."/>
            <person name="Zhu H."/>
        </authorList>
    </citation>
    <scope>NUCLEOTIDE SEQUENCE [LARGE SCALE GENOMIC DNA]</scope>
    <source>
        <strain evidence="2 3">FGD1</strain>
    </source>
</reference>
<name>A0A7X4GIU1_9SPHN</name>
<dbReference type="InterPro" id="IPR037401">
    <property type="entry name" value="SnoaL-like"/>
</dbReference>
<feature type="domain" description="SnoaL-like" evidence="1">
    <location>
        <begin position="200"/>
        <end position="320"/>
    </location>
</feature>
<evidence type="ECO:0000313" key="2">
    <source>
        <dbReference type="EMBL" id="MYL99450.1"/>
    </source>
</evidence>